<dbReference type="AlphaFoldDB" id="A0AAF3F4Z5"/>
<dbReference type="Proteomes" id="UP000887575">
    <property type="component" value="Unassembled WGS sequence"/>
</dbReference>
<reference evidence="2" key="1">
    <citation type="submission" date="2024-02" db="UniProtKB">
        <authorList>
            <consortium name="WormBaseParasite"/>
        </authorList>
    </citation>
    <scope>IDENTIFICATION</scope>
</reference>
<sequence>MEVKKQNNLKTHLGFLELPEGSGLDYSDFETEIVNMIDEEILAVKTDLSKQLAAKTKSAPTEKQDIETHITETKPTDLRCNSKGSIVKIITTYRWDENELKNYQEALQKQMMLLDKFSDSWLEQATIAKSTLFIPPEQNSKNQEGTYGEVYEIQNEAISCAQIEAYIEKAVMWSQHVSKAYLNCHCEKTIEVSKIQ</sequence>
<keyword evidence="1" id="KW-1185">Reference proteome</keyword>
<dbReference type="Pfam" id="PF17619">
    <property type="entry name" value="SCVP"/>
    <property type="match status" value="1"/>
</dbReference>
<proteinExistence type="predicted"/>
<name>A0AAF3F4Z5_9BILA</name>
<protein>
    <submittedName>
        <fullName evidence="2">Uncharacterized protein</fullName>
    </submittedName>
</protein>
<accession>A0AAF3F4Z5</accession>
<organism evidence="1 2">
    <name type="scientific">Mesorhabditis belari</name>
    <dbReference type="NCBI Taxonomy" id="2138241"/>
    <lineage>
        <taxon>Eukaryota</taxon>
        <taxon>Metazoa</taxon>
        <taxon>Ecdysozoa</taxon>
        <taxon>Nematoda</taxon>
        <taxon>Chromadorea</taxon>
        <taxon>Rhabditida</taxon>
        <taxon>Rhabditina</taxon>
        <taxon>Rhabditomorpha</taxon>
        <taxon>Rhabditoidea</taxon>
        <taxon>Rhabditidae</taxon>
        <taxon>Mesorhabditinae</taxon>
        <taxon>Mesorhabditis</taxon>
    </lineage>
</organism>
<evidence type="ECO:0000313" key="1">
    <source>
        <dbReference type="Proteomes" id="UP000887575"/>
    </source>
</evidence>
<dbReference type="WBParaSite" id="MBELARI_LOCUS21678">
    <property type="protein sequence ID" value="MBELARI_LOCUS21678"/>
    <property type="gene ID" value="MBELARI_LOCUS21678"/>
</dbReference>
<evidence type="ECO:0000313" key="2">
    <source>
        <dbReference type="WBParaSite" id="MBELARI_LOCUS21678"/>
    </source>
</evidence>
<dbReference type="InterPro" id="IPR035126">
    <property type="entry name" value="SCVP"/>
</dbReference>